<dbReference type="WBParaSite" id="EEL_0000925601-mRNA-1">
    <property type="protein sequence ID" value="EEL_0000925601-mRNA-1"/>
    <property type="gene ID" value="EEL_0000925601"/>
</dbReference>
<keyword evidence="1" id="KW-0472">Membrane</keyword>
<keyword evidence="1" id="KW-1133">Transmembrane helix</keyword>
<dbReference type="Proteomes" id="UP000050640">
    <property type="component" value="Unplaced"/>
</dbReference>
<dbReference type="AlphaFoldDB" id="A0A0R3S3C1"/>
<feature type="transmembrane region" description="Helical" evidence="1">
    <location>
        <begin position="172"/>
        <end position="191"/>
    </location>
</feature>
<name>A0A0R3S3C1_9BILA</name>
<evidence type="ECO:0000256" key="1">
    <source>
        <dbReference type="SAM" id="Phobius"/>
    </source>
</evidence>
<proteinExistence type="predicted"/>
<sequence>MCGRRFYKQCGITTLFAVGIPEDSNIEKQYIANLRFLNEHFKTVSLLESQKQICRVVYHRPVSQERKDKQYVTKNELAAKYYSNYCVWQLYSLINDYFIIGILAEKVEAHLVDLKRKIMVCKWEGSEKALVNGDVIFRLSNMTHGLAVMAINWGQLFYTRGENRLSSHDRTLCHLGNILTIFSALVLVMVRDVHVRFFFVFTFRFLMSLLIVLCDMLHKVVKLFKCFSHICKD</sequence>
<dbReference type="STRING" id="1147741.A0A0R3S3C1"/>
<evidence type="ECO:0000313" key="3">
    <source>
        <dbReference type="WBParaSite" id="EEL_0000925601-mRNA-1"/>
    </source>
</evidence>
<reference evidence="3" key="1">
    <citation type="submission" date="2017-02" db="UniProtKB">
        <authorList>
            <consortium name="WormBaseParasite"/>
        </authorList>
    </citation>
    <scope>IDENTIFICATION</scope>
</reference>
<protein>
    <submittedName>
        <fullName evidence="3">Peptidase_M16 domain-containing protein</fullName>
    </submittedName>
</protein>
<organism evidence="2 3">
    <name type="scientific">Elaeophora elaphi</name>
    <dbReference type="NCBI Taxonomy" id="1147741"/>
    <lineage>
        <taxon>Eukaryota</taxon>
        <taxon>Metazoa</taxon>
        <taxon>Ecdysozoa</taxon>
        <taxon>Nematoda</taxon>
        <taxon>Chromadorea</taxon>
        <taxon>Rhabditida</taxon>
        <taxon>Spirurina</taxon>
        <taxon>Spiruromorpha</taxon>
        <taxon>Filarioidea</taxon>
        <taxon>Onchocercidae</taxon>
        <taxon>Elaeophora</taxon>
    </lineage>
</organism>
<feature type="transmembrane region" description="Helical" evidence="1">
    <location>
        <begin position="197"/>
        <end position="217"/>
    </location>
</feature>
<keyword evidence="2" id="KW-1185">Reference proteome</keyword>
<accession>A0A0R3S3C1</accession>
<keyword evidence="1" id="KW-0812">Transmembrane</keyword>
<evidence type="ECO:0000313" key="2">
    <source>
        <dbReference type="Proteomes" id="UP000050640"/>
    </source>
</evidence>